<feature type="domain" description="L,D-TPase catalytic" evidence="10">
    <location>
        <begin position="80"/>
        <end position="216"/>
    </location>
</feature>
<comment type="similarity">
    <text evidence="2">Belongs to the YkuD family.</text>
</comment>
<dbReference type="InterPro" id="IPR050979">
    <property type="entry name" value="LD-transpeptidase"/>
</dbReference>
<evidence type="ECO:0000256" key="4">
    <source>
        <dbReference type="ARBA" id="ARBA00022679"/>
    </source>
</evidence>
<keyword evidence="11" id="KW-0449">Lipoprotein</keyword>
<feature type="active site" description="Proton donor/acceptor" evidence="9">
    <location>
        <position position="176"/>
    </location>
</feature>
<protein>
    <submittedName>
        <fullName evidence="11">Lipoprotein-anchoring transpeptidase ErfK/SrfK</fullName>
    </submittedName>
</protein>
<evidence type="ECO:0000256" key="9">
    <source>
        <dbReference type="PROSITE-ProRule" id="PRU01373"/>
    </source>
</evidence>
<reference evidence="11 12" key="1">
    <citation type="submission" date="2023-07" db="EMBL/GenBank/DDBJ databases">
        <title>Genomic Encyclopedia of Type Strains, Phase IV (KMG-IV): sequencing the most valuable type-strain genomes for metagenomic binning, comparative biology and taxonomic classification.</title>
        <authorList>
            <person name="Goeker M."/>
        </authorList>
    </citation>
    <scope>NUCLEOTIDE SEQUENCE [LARGE SCALE GENOMIC DNA]</scope>
    <source>
        <strain evidence="11 12">DSM 19619</strain>
    </source>
</reference>
<evidence type="ECO:0000313" key="11">
    <source>
        <dbReference type="EMBL" id="MDQ0471229.1"/>
    </source>
</evidence>
<evidence type="ECO:0000256" key="1">
    <source>
        <dbReference type="ARBA" id="ARBA00004752"/>
    </source>
</evidence>
<dbReference type="PROSITE" id="PS51318">
    <property type="entry name" value="TAT"/>
    <property type="match status" value="1"/>
</dbReference>
<keyword evidence="3" id="KW-0328">Glycosyltransferase</keyword>
<dbReference type="InterPro" id="IPR038063">
    <property type="entry name" value="Transpep_catalytic_dom"/>
</dbReference>
<proteinExistence type="inferred from homology"/>
<name>A0ABU0JAE3_9HYPH</name>
<dbReference type="Gene3D" id="2.40.440.10">
    <property type="entry name" value="L,D-transpeptidase catalytic domain-like"/>
    <property type="match status" value="1"/>
</dbReference>
<comment type="pathway">
    <text evidence="1 9">Cell wall biogenesis; peptidoglycan biosynthesis.</text>
</comment>
<keyword evidence="6 9" id="KW-0133">Cell shape</keyword>
<evidence type="ECO:0000259" key="10">
    <source>
        <dbReference type="PROSITE" id="PS52029"/>
    </source>
</evidence>
<dbReference type="EMBL" id="JAUSVX010000008">
    <property type="protein sequence ID" value="MDQ0471229.1"/>
    <property type="molecule type" value="Genomic_DNA"/>
</dbReference>
<organism evidence="11 12">
    <name type="scientific">Labrys wisconsinensis</name>
    <dbReference type="NCBI Taxonomy" id="425677"/>
    <lineage>
        <taxon>Bacteria</taxon>
        <taxon>Pseudomonadati</taxon>
        <taxon>Pseudomonadota</taxon>
        <taxon>Alphaproteobacteria</taxon>
        <taxon>Hyphomicrobiales</taxon>
        <taxon>Xanthobacteraceae</taxon>
        <taxon>Labrys</taxon>
    </lineage>
</organism>
<evidence type="ECO:0000313" key="12">
    <source>
        <dbReference type="Proteomes" id="UP001242480"/>
    </source>
</evidence>
<dbReference type="InterPro" id="IPR006311">
    <property type="entry name" value="TAT_signal"/>
</dbReference>
<dbReference type="PANTHER" id="PTHR30582:SF24">
    <property type="entry name" value="L,D-TRANSPEPTIDASE ERFK_SRFK-RELATED"/>
    <property type="match status" value="1"/>
</dbReference>
<keyword evidence="8 9" id="KW-0961">Cell wall biogenesis/degradation</keyword>
<dbReference type="InterPro" id="IPR005490">
    <property type="entry name" value="LD_TPept_cat_dom"/>
</dbReference>
<evidence type="ECO:0000256" key="7">
    <source>
        <dbReference type="ARBA" id="ARBA00022984"/>
    </source>
</evidence>
<keyword evidence="4" id="KW-0808">Transferase</keyword>
<sequence length="228" mass="24297">MTDLSRRAFILGAPLALAGCAGLPPPMAGLGGFLGDGSDYQEIYAAIDDGRFTVPAIDLSKVNPRFYRTRVTDPTGEAPGTIVVDPDAHFLYHVADDGTAMRYGVGVGREGFGWHGTANIRRKADWPTWTPPSEMMLRDPQSALYAGGMPGGPGNPLGARAMYLYQGGRDTMYRIHGTIEPASIGKSMSSGCIRLLNQDIIHLYNHTPVGTRVVVLPSSGGGFLDGVM</sequence>
<keyword evidence="7 9" id="KW-0573">Peptidoglycan synthesis</keyword>
<dbReference type="PROSITE" id="PS51257">
    <property type="entry name" value="PROKAR_LIPOPROTEIN"/>
    <property type="match status" value="1"/>
</dbReference>
<gene>
    <name evidence="11" type="ORF">QO011_004252</name>
</gene>
<dbReference type="PROSITE" id="PS52029">
    <property type="entry name" value="LD_TPASE"/>
    <property type="match status" value="1"/>
</dbReference>
<dbReference type="Proteomes" id="UP001242480">
    <property type="component" value="Unassembled WGS sequence"/>
</dbReference>
<accession>A0ABU0JAE3</accession>
<evidence type="ECO:0000256" key="2">
    <source>
        <dbReference type="ARBA" id="ARBA00005992"/>
    </source>
</evidence>
<keyword evidence="5" id="KW-0378">Hydrolase</keyword>
<feature type="active site" description="Nucleophile" evidence="9">
    <location>
        <position position="192"/>
    </location>
</feature>
<evidence type="ECO:0000256" key="8">
    <source>
        <dbReference type="ARBA" id="ARBA00023316"/>
    </source>
</evidence>
<keyword evidence="12" id="KW-1185">Reference proteome</keyword>
<dbReference type="RefSeq" id="WP_307275999.1">
    <property type="nucleotide sequence ID" value="NZ_JAUSVX010000008.1"/>
</dbReference>
<dbReference type="CDD" id="cd16913">
    <property type="entry name" value="YkuD_like"/>
    <property type="match status" value="1"/>
</dbReference>
<evidence type="ECO:0000256" key="5">
    <source>
        <dbReference type="ARBA" id="ARBA00022801"/>
    </source>
</evidence>
<evidence type="ECO:0000256" key="6">
    <source>
        <dbReference type="ARBA" id="ARBA00022960"/>
    </source>
</evidence>
<dbReference type="PANTHER" id="PTHR30582">
    <property type="entry name" value="L,D-TRANSPEPTIDASE"/>
    <property type="match status" value="1"/>
</dbReference>
<comment type="caution">
    <text evidence="11">The sequence shown here is derived from an EMBL/GenBank/DDBJ whole genome shotgun (WGS) entry which is preliminary data.</text>
</comment>
<dbReference type="Pfam" id="PF03734">
    <property type="entry name" value="YkuD"/>
    <property type="match status" value="1"/>
</dbReference>
<evidence type="ECO:0000256" key="3">
    <source>
        <dbReference type="ARBA" id="ARBA00022676"/>
    </source>
</evidence>
<dbReference type="SUPFAM" id="SSF141523">
    <property type="entry name" value="L,D-transpeptidase catalytic domain-like"/>
    <property type="match status" value="1"/>
</dbReference>